<evidence type="ECO:0000313" key="1">
    <source>
        <dbReference type="EMBL" id="SHI18049.1"/>
    </source>
</evidence>
<dbReference type="AlphaFoldDB" id="A0A1M5Z1C8"/>
<dbReference type="Proteomes" id="UP000184241">
    <property type="component" value="Unassembled WGS sequence"/>
</dbReference>
<proteinExistence type="predicted"/>
<dbReference type="Pfam" id="PF08812">
    <property type="entry name" value="YtxC"/>
    <property type="match status" value="1"/>
</dbReference>
<dbReference type="NCBIfam" id="TIGR02834">
    <property type="entry name" value="spo_ytxC"/>
    <property type="match status" value="1"/>
</dbReference>
<reference evidence="1 2" key="1">
    <citation type="submission" date="2016-11" db="EMBL/GenBank/DDBJ databases">
        <authorList>
            <person name="Jaros S."/>
            <person name="Januszkiewicz K."/>
            <person name="Wedrychowicz H."/>
        </authorList>
    </citation>
    <scope>NUCLEOTIDE SEQUENCE [LARGE SCALE GENOMIC DNA]</scope>
    <source>
        <strain evidence="1 2">DSM 6191</strain>
    </source>
</reference>
<dbReference type="RefSeq" id="WP_073019844.1">
    <property type="nucleotide sequence ID" value="NZ_FQXU01000007.1"/>
</dbReference>
<name>A0A1M5Z1C8_9CLOT</name>
<gene>
    <name evidence="1" type="ORF">SAMN02745941_02450</name>
</gene>
<protein>
    <submittedName>
        <fullName evidence="1">Putative sporulation protein YtxC</fullName>
    </submittedName>
</protein>
<organism evidence="1 2">
    <name type="scientific">Clostridium intestinale DSM 6191</name>
    <dbReference type="NCBI Taxonomy" id="1121320"/>
    <lineage>
        <taxon>Bacteria</taxon>
        <taxon>Bacillati</taxon>
        <taxon>Bacillota</taxon>
        <taxon>Clostridia</taxon>
        <taxon>Eubacteriales</taxon>
        <taxon>Clostridiaceae</taxon>
        <taxon>Clostridium</taxon>
    </lineage>
</organism>
<dbReference type="InterPro" id="IPR014199">
    <property type="entry name" value="Spore_YtxC"/>
</dbReference>
<accession>A0A1M5Z1C8</accession>
<evidence type="ECO:0000313" key="2">
    <source>
        <dbReference type="Proteomes" id="UP000184241"/>
    </source>
</evidence>
<dbReference type="EMBL" id="FQXU01000007">
    <property type="protein sequence ID" value="SHI18049.1"/>
    <property type="molecule type" value="Genomic_DNA"/>
</dbReference>
<sequence length="295" mass="34423">MLVLSLAYDGEMNFIQDIQEVRALFKEKNIKIGVSESLEGNTHFIKVFCDKENNDKIKSIVHLYMSNILYKLVVDTYKSKALFEYLTDTFFFLKHDEILEVEDRIMKTLKGEEMIKDENSIYCCNRINNVVEKIRACMEENNNININGFITFRMKEIAQDIESVIDKIVEKYLVEKEYKEFIKLLKYFVDIQESKIEEINLVIEGEGSYKIRDAYGNDIYYDFLKEIGDLKVGSKVNMEDVIISGLITNSPKRIIIHKQENCSNKEFIDTIVNVFGERVSYCDKCSVCVSSKIKI</sequence>